<name>A0AA35VUH5_LACSI</name>
<reference evidence="2" key="1">
    <citation type="submission" date="2023-04" db="EMBL/GenBank/DDBJ databases">
        <authorList>
            <person name="Vijverberg K."/>
            <person name="Xiong W."/>
            <person name="Schranz E."/>
        </authorList>
    </citation>
    <scope>NUCLEOTIDE SEQUENCE</scope>
</reference>
<evidence type="ECO:0000256" key="1">
    <source>
        <dbReference type="SAM" id="MobiDB-lite"/>
    </source>
</evidence>
<evidence type="ECO:0000313" key="2">
    <source>
        <dbReference type="EMBL" id="CAI9269947.1"/>
    </source>
</evidence>
<dbReference type="AlphaFoldDB" id="A0AA35VUH5"/>
<sequence>MFGLEHTPGRGSLQYDWVEIDPRAGPICVVRVEIHPRVGPICAYRVRLYPRVKPTCMFVNKDYGKFRGKILEMYQTHYVALLRDFVAVEDRAKSSSEFQNLDDQNKEALEGKGDSDDVNADDDEEPLFPTSI</sequence>
<evidence type="ECO:0000313" key="3">
    <source>
        <dbReference type="Proteomes" id="UP001177003"/>
    </source>
</evidence>
<organism evidence="2 3">
    <name type="scientific">Lactuca saligna</name>
    <name type="common">Willowleaf lettuce</name>
    <dbReference type="NCBI Taxonomy" id="75948"/>
    <lineage>
        <taxon>Eukaryota</taxon>
        <taxon>Viridiplantae</taxon>
        <taxon>Streptophyta</taxon>
        <taxon>Embryophyta</taxon>
        <taxon>Tracheophyta</taxon>
        <taxon>Spermatophyta</taxon>
        <taxon>Magnoliopsida</taxon>
        <taxon>eudicotyledons</taxon>
        <taxon>Gunneridae</taxon>
        <taxon>Pentapetalae</taxon>
        <taxon>asterids</taxon>
        <taxon>campanulids</taxon>
        <taxon>Asterales</taxon>
        <taxon>Asteraceae</taxon>
        <taxon>Cichorioideae</taxon>
        <taxon>Cichorieae</taxon>
        <taxon>Lactucinae</taxon>
        <taxon>Lactuca</taxon>
    </lineage>
</organism>
<protein>
    <submittedName>
        <fullName evidence="2">Uncharacterized protein</fullName>
    </submittedName>
</protein>
<feature type="compositionally biased region" description="Acidic residues" evidence="1">
    <location>
        <begin position="116"/>
        <end position="126"/>
    </location>
</feature>
<proteinExistence type="predicted"/>
<dbReference type="EMBL" id="OX465077">
    <property type="protein sequence ID" value="CAI9269947.1"/>
    <property type="molecule type" value="Genomic_DNA"/>
</dbReference>
<gene>
    <name evidence="2" type="ORF">LSALG_LOCUS10292</name>
</gene>
<dbReference type="Proteomes" id="UP001177003">
    <property type="component" value="Chromosome 1"/>
</dbReference>
<feature type="region of interest" description="Disordered" evidence="1">
    <location>
        <begin position="95"/>
        <end position="132"/>
    </location>
</feature>
<accession>A0AA35VUH5</accession>
<feature type="compositionally biased region" description="Basic and acidic residues" evidence="1">
    <location>
        <begin position="103"/>
        <end position="115"/>
    </location>
</feature>
<keyword evidence="3" id="KW-1185">Reference proteome</keyword>